<proteinExistence type="predicted"/>
<feature type="compositionally biased region" description="Polar residues" evidence="2">
    <location>
        <begin position="264"/>
        <end position="275"/>
    </location>
</feature>
<protein>
    <submittedName>
        <fullName evidence="5">AT-rich interactive domain-containing protein 2</fullName>
    </submittedName>
</protein>
<dbReference type="Gene3D" id="1.10.150.60">
    <property type="entry name" value="ARID DNA-binding domain"/>
    <property type="match status" value="1"/>
</dbReference>
<dbReference type="SMART" id="SM00501">
    <property type="entry name" value="BRIGHT"/>
    <property type="match status" value="1"/>
</dbReference>
<feature type="domain" description="ELM2" evidence="4">
    <location>
        <begin position="301"/>
        <end position="349"/>
    </location>
</feature>
<dbReference type="PANTHER" id="PTHR46410">
    <property type="entry name" value="AT-RICH INTERACTIVE DOMAIN-CONTAINING PROTEIN 2"/>
    <property type="match status" value="1"/>
</dbReference>
<dbReference type="SMART" id="SM01189">
    <property type="entry name" value="ELM2"/>
    <property type="match status" value="1"/>
</dbReference>
<evidence type="ECO:0000259" key="4">
    <source>
        <dbReference type="PROSITE" id="PS51156"/>
    </source>
</evidence>
<sequence>MEECPVVTAARSPPSATSSSSAAAAEILAKLKSVGACSDLDLSAEAVEASSPFDRVVSAFLGGTRPIPLMLGDGRVVDLLRLYLAVKERGGHDAVNESGSWTAVAQAIGLEPAIAPSVKLIYLKYLDMMERRLEGVAGERETGTEGNVGETLRIKGSSDSDEPPSLKRKRQSAIMEMLRWLRRLAVAPGKLYMERRTNGNDGFIERVLMTRKVLYLKKLPCVPSERYLVQKRQKTHPSWYEDATGSDSPALRCSSRLQSKQILSNSCSSSETSGANDKPKLHGNVSGDTFNGHFSTDDPEKEVPVGYHYQAEIPDYVDIPSHGSNDPDDLKWLGTMIWPPTKKVNNLEVQDDSIGKGRLDSCSCKHPGSIRCIKFHVAEERLRLKLELGSVFSMWKFEKMGEEVALSWTASEQAKFKDIVRSNRASLGEDFWDEVYQCFPEKSRQSIVSYYFNAFVLWRRAYQNRITPHEINSDDDESEFGMVGDSFACDKEYFCTQNTQCMDLVEFTDTEQG</sequence>
<reference evidence="5" key="1">
    <citation type="journal article" date="2023" name="Nat. Commun.">
        <title>Diploid and tetraploid genomes of Acorus and the evolution of monocots.</title>
        <authorList>
            <person name="Ma L."/>
            <person name="Liu K.W."/>
            <person name="Li Z."/>
            <person name="Hsiao Y.Y."/>
            <person name="Qi Y."/>
            <person name="Fu T."/>
            <person name="Tang G.D."/>
            <person name="Zhang D."/>
            <person name="Sun W.H."/>
            <person name="Liu D.K."/>
            <person name="Li Y."/>
            <person name="Chen G.Z."/>
            <person name="Liu X.D."/>
            <person name="Liao X.Y."/>
            <person name="Jiang Y.T."/>
            <person name="Yu X."/>
            <person name="Hao Y."/>
            <person name="Huang J."/>
            <person name="Zhao X.W."/>
            <person name="Ke S."/>
            <person name="Chen Y.Y."/>
            <person name="Wu W.L."/>
            <person name="Hsu J.L."/>
            <person name="Lin Y.F."/>
            <person name="Huang M.D."/>
            <person name="Li C.Y."/>
            <person name="Huang L."/>
            <person name="Wang Z.W."/>
            <person name="Zhao X."/>
            <person name="Zhong W.Y."/>
            <person name="Peng D.H."/>
            <person name="Ahmad S."/>
            <person name="Lan S."/>
            <person name="Zhang J.S."/>
            <person name="Tsai W.C."/>
            <person name="Van de Peer Y."/>
            <person name="Liu Z.J."/>
        </authorList>
    </citation>
    <scope>NUCLEOTIDE SEQUENCE</scope>
    <source>
        <strain evidence="5">SCP</strain>
    </source>
</reference>
<feature type="domain" description="ARID" evidence="3">
    <location>
        <begin position="40"/>
        <end position="134"/>
    </location>
</feature>
<organism evidence="5 6">
    <name type="scientific">Acorus gramineus</name>
    <name type="common">Dwarf sweet flag</name>
    <dbReference type="NCBI Taxonomy" id="55184"/>
    <lineage>
        <taxon>Eukaryota</taxon>
        <taxon>Viridiplantae</taxon>
        <taxon>Streptophyta</taxon>
        <taxon>Embryophyta</taxon>
        <taxon>Tracheophyta</taxon>
        <taxon>Spermatophyta</taxon>
        <taxon>Magnoliopsida</taxon>
        <taxon>Liliopsida</taxon>
        <taxon>Acoraceae</taxon>
        <taxon>Acorus</taxon>
    </lineage>
</organism>
<dbReference type="PROSITE" id="PS51011">
    <property type="entry name" value="ARID"/>
    <property type="match status" value="1"/>
</dbReference>
<dbReference type="AlphaFoldDB" id="A0AAV9A872"/>
<keyword evidence="1" id="KW-0539">Nucleus</keyword>
<dbReference type="CDD" id="cd16100">
    <property type="entry name" value="ARID"/>
    <property type="match status" value="1"/>
</dbReference>
<evidence type="ECO:0000256" key="2">
    <source>
        <dbReference type="SAM" id="MobiDB-lite"/>
    </source>
</evidence>
<dbReference type="CDD" id="cd00167">
    <property type="entry name" value="SANT"/>
    <property type="match status" value="1"/>
</dbReference>
<comment type="caution">
    <text evidence="5">The sequence shown here is derived from an EMBL/GenBank/DDBJ whole genome shotgun (WGS) entry which is preliminary data.</text>
</comment>
<dbReference type="InterPro" id="IPR000949">
    <property type="entry name" value="ELM2_dom"/>
</dbReference>
<keyword evidence="6" id="KW-1185">Reference proteome</keyword>
<name>A0AAV9A872_ACOGR</name>
<evidence type="ECO:0000313" key="6">
    <source>
        <dbReference type="Proteomes" id="UP001179952"/>
    </source>
</evidence>
<dbReference type="InterPro" id="IPR001005">
    <property type="entry name" value="SANT/Myb"/>
</dbReference>
<dbReference type="InterPro" id="IPR036431">
    <property type="entry name" value="ARID_dom_sf"/>
</dbReference>
<evidence type="ECO:0000259" key="3">
    <source>
        <dbReference type="PROSITE" id="PS51011"/>
    </source>
</evidence>
<evidence type="ECO:0000256" key="1">
    <source>
        <dbReference type="ARBA" id="ARBA00023242"/>
    </source>
</evidence>
<reference evidence="5" key="2">
    <citation type="submission" date="2023-06" db="EMBL/GenBank/DDBJ databases">
        <authorList>
            <person name="Ma L."/>
            <person name="Liu K.-W."/>
            <person name="Li Z."/>
            <person name="Hsiao Y.-Y."/>
            <person name="Qi Y."/>
            <person name="Fu T."/>
            <person name="Tang G."/>
            <person name="Zhang D."/>
            <person name="Sun W.-H."/>
            <person name="Liu D.-K."/>
            <person name="Li Y."/>
            <person name="Chen G.-Z."/>
            <person name="Liu X.-D."/>
            <person name="Liao X.-Y."/>
            <person name="Jiang Y.-T."/>
            <person name="Yu X."/>
            <person name="Hao Y."/>
            <person name="Huang J."/>
            <person name="Zhao X.-W."/>
            <person name="Ke S."/>
            <person name="Chen Y.-Y."/>
            <person name="Wu W.-L."/>
            <person name="Hsu J.-L."/>
            <person name="Lin Y.-F."/>
            <person name="Huang M.-D."/>
            <person name="Li C.-Y."/>
            <person name="Huang L."/>
            <person name="Wang Z.-W."/>
            <person name="Zhao X."/>
            <person name="Zhong W.-Y."/>
            <person name="Peng D.-H."/>
            <person name="Ahmad S."/>
            <person name="Lan S."/>
            <person name="Zhang J.-S."/>
            <person name="Tsai W.-C."/>
            <person name="Van De Peer Y."/>
            <person name="Liu Z.-J."/>
        </authorList>
    </citation>
    <scope>NUCLEOTIDE SEQUENCE</scope>
    <source>
        <strain evidence="5">SCP</strain>
        <tissue evidence="5">Leaves</tissue>
    </source>
</reference>
<dbReference type="Pfam" id="PF01388">
    <property type="entry name" value="ARID"/>
    <property type="match status" value="1"/>
</dbReference>
<feature type="region of interest" description="Disordered" evidence="2">
    <location>
        <begin position="264"/>
        <end position="297"/>
    </location>
</feature>
<feature type="region of interest" description="Disordered" evidence="2">
    <location>
        <begin position="138"/>
        <end position="168"/>
    </location>
</feature>
<dbReference type="PANTHER" id="PTHR46410:SF1">
    <property type="entry name" value="AT-RICH INTERACTIVE DOMAIN-CONTAINING PROTEIN 1"/>
    <property type="match status" value="1"/>
</dbReference>
<gene>
    <name evidence="5" type="ORF">QJS04_geneDACA002060</name>
</gene>
<evidence type="ECO:0000313" key="5">
    <source>
        <dbReference type="EMBL" id="KAK1260332.1"/>
    </source>
</evidence>
<dbReference type="SUPFAM" id="SSF46774">
    <property type="entry name" value="ARID-like"/>
    <property type="match status" value="1"/>
</dbReference>
<dbReference type="PROSITE" id="PS51156">
    <property type="entry name" value="ELM2"/>
    <property type="match status" value="1"/>
</dbReference>
<dbReference type="InterPro" id="IPR001606">
    <property type="entry name" value="ARID_dom"/>
</dbReference>
<dbReference type="EMBL" id="JAUJYN010000011">
    <property type="protein sequence ID" value="KAK1260332.1"/>
    <property type="molecule type" value="Genomic_DNA"/>
</dbReference>
<dbReference type="GO" id="GO:0003677">
    <property type="term" value="F:DNA binding"/>
    <property type="evidence" value="ECO:0007669"/>
    <property type="project" value="InterPro"/>
</dbReference>
<dbReference type="Proteomes" id="UP001179952">
    <property type="component" value="Unassembled WGS sequence"/>
</dbReference>
<dbReference type="SMART" id="SM01014">
    <property type="entry name" value="ARID"/>
    <property type="match status" value="1"/>
</dbReference>
<accession>A0AAV9A872</accession>